<evidence type="ECO:0000313" key="8">
    <source>
        <dbReference type="Proteomes" id="UP000005835"/>
    </source>
</evidence>
<protein>
    <recommendedName>
        <fullName evidence="6">Phosphate transporter</fullName>
    </recommendedName>
</protein>
<feature type="transmembrane region" description="Helical" evidence="6">
    <location>
        <begin position="110"/>
        <end position="128"/>
    </location>
</feature>
<proteinExistence type="inferred from homology"/>
<evidence type="ECO:0000313" key="7">
    <source>
        <dbReference type="EMBL" id="EKB32368.1"/>
    </source>
</evidence>
<keyword evidence="5 6" id="KW-0472">Membrane</keyword>
<feature type="transmembrane region" description="Helical" evidence="6">
    <location>
        <begin position="186"/>
        <end position="207"/>
    </location>
</feature>
<dbReference type="Pfam" id="PF01384">
    <property type="entry name" value="PHO4"/>
    <property type="match status" value="1"/>
</dbReference>
<organism evidence="7 8">
    <name type="scientific">Sutterella wadsworthensis 2_1_59BFAA</name>
    <dbReference type="NCBI Taxonomy" id="742823"/>
    <lineage>
        <taxon>Bacteria</taxon>
        <taxon>Pseudomonadati</taxon>
        <taxon>Pseudomonadota</taxon>
        <taxon>Betaproteobacteria</taxon>
        <taxon>Burkholderiales</taxon>
        <taxon>Sutterellaceae</taxon>
        <taxon>Sutterella</taxon>
    </lineage>
</organism>
<name>K1K0J9_9BURK</name>
<dbReference type="PANTHER" id="PTHR11101:SF16">
    <property type="entry name" value="PHOSPHATE TRANSPORTER"/>
    <property type="match status" value="1"/>
</dbReference>
<dbReference type="eggNOG" id="COG0306">
    <property type="taxonomic scope" value="Bacteria"/>
</dbReference>
<feature type="transmembrane region" description="Helical" evidence="6">
    <location>
        <begin position="465"/>
        <end position="491"/>
    </location>
</feature>
<evidence type="ECO:0000256" key="5">
    <source>
        <dbReference type="ARBA" id="ARBA00023136"/>
    </source>
</evidence>
<dbReference type="RefSeq" id="WP_005432963.1">
    <property type="nucleotide sequence ID" value="NZ_JH815513.1"/>
</dbReference>
<dbReference type="GO" id="GO:0016020">
    <property type="term" value="C:membrane"/>
    <property type="evidence" value="ECO:0007669"/>
    <property type="project" value="UniProtKB-SubCell"/>
</dbReference>
<feature type="transmembrane region" description="Helical" evidence="6">
    <location>
        <begin position="412"/>
        <end position="429"/>
    </location>
</feature>
<dbReference type="HOGENOM" id="CLU_021892_0_0_4"/>
<accession>K1K0J9</accession>
<dbReference type="PANTHER" id="PTHR11101">
    <property type="entry name" value="PHOSPHATE TRANSPORTER"/>
    <property type="match status" value="1"/>
</dbReference>
<feature type="transmembrane region" description="Helical" evidence="6">
    <location>
        <begin position="40"/>
        <end position="62"/>
    </location>
</feature>
<evidence type="ECO:0000256" key="4">
    <source>
        <dbReference type="ARBA" id="ARBA00022989"/>
    </source>
</evidence>
<evidence type="ECO:0000256" key="6">
    <source>
        <dbReference type="RuleBase" id="RU363058"/>
    </source>
</evidence>
<evidence type="ECO:0000256" key="3">
    <source>
        <dbReference type="ARBA" id="ARBA00022692"/>
    </source>
</evidence>
<evidence type="ECO:0000256" key="1">
    <source>
        <dbReference type="ARBA" id="ARBA00004141"/>
    </source>
</evidence>
<dbReference type="Proteomes" id="UP000005835">
    <property type="component" value="Unassembled WGS sequence"/>
</dbReference>
<gene>
    <name evidence="7" type="ORF">HMPREF9465_00051</name>
</gene>
<sequence>MDTFILAALALLGALAVIDLFVGVSNDAVNFLNSAVGSRTAPFWVIMTVASLGVLLGATFSSGMMEVARTGVLVPEHFTFKEVIIVFTAVMVCDVLLLNTFNSLGLPTSTTVSIVFELFGGATALACYKVWSSGAPIADLGLYLNSAKALAMIMAILVSVVVAFFAGLFVQYLLRLIFSFNYERYYKLFGGIYGGVSLTAVFYFLVIKGAKGASFMQPEWISWIGANTTELLLGCFAILTVLFQALIMALRINIFPIIILAGTFSLAFAFAGNDLVNFIGVPLAALSSYEIWSAVEGADPTTFTMEGLRHNQGTPTYFLLASGLVMVLTLWFSKKAHRVIRTSISLASSARGGKEQFGSSLPARVVVRSAIRFNNLAHQIIPASVIKSLATRFEKKKLAPGEVELPFDEIRASVNLVLAAALIASATSLKLPLSTTYVTFMVAMGSSLADGAWDRESAVYRISGVLTVISGWFMTAFTAFTACGLICMLFISWGEPLQLIMMVLALIVVIRTNFFVKEEDETPDHERIDRGDKASIRDLLTESVNDNLNATLTLYAQGLQAFLDEDDQKLRELKGDAAQLFDFITMRRGEYYNMALEGGGSRSDRDARNFYYRAFTSMKEVSHSLRDQIGVAQNYVANSHSPFTGRMRDNIKTLSKRLIMIRDNFVPANCTQALELIDEAQRDFMTQIGEEKISLRKSELYLGYLLFAREVLNRYMMVKLLQSELEAGLAAQQQQQAAFAVEDDKDEPLQPSER</sequence>
<keyword evidence="6" id="KW-0592">Phosphate transport</keyword>
<feature type="transmembrane region" description="Helical" evidence="6">
    <location>
        <begin position="253"/>
        <end position="271"/>
    </location>
</feature>
<dbReference type="AlphaFoldDB" id="K1K0J9"/>
<feature type="transmembrane region" description="Helical" evidence="6">
    <location>
        <begin position="228"/>
        <end position="247"/>
    </location>
</feature>
<keyword evidence="3 6" id="KW-0812">Transmembrane</keyword>
<feature type="transmembrane region" description="Helical" evidence="6">
    <location>
        <begin position="83"/>
        <end position="104"/>
    </location>
</feature>
<feature type="transmembrane region" description="Helical" evidence="6">
    <location>
        <begin position="315"/>
        <end position="333"/>
    </location>
</feature>
<dbReference type="GO" id="GO:0035435">
    <property type="term" value="P:phosphate ion transmembrane transport"/>
    <property type="evidence" value="ECO:0007669"/>
    <property type="project" value="TreeGrafter"/>
</dbReference>
<feature type="transmembrane region" description="Helical" evidence="6">
    <location>
        <begin position="149"/>
        <end position="174"/>
    </location>
</feature>
<keyword evidence="2 6" id="KW-0813">Transport</keyword>
<comment type="similarity">
    <text evidence="6">Belongs to the inorganic phosphate transporter (PiT) (TC 2.A.20) family.</text>
</comment>
<dbReference type="OrthoDB" id="9779554at2"/>
<dbReference type="PATRIC" id="fig|742823.3.peg.55"/>
<comment type="subcellular location">
    <subcellularLocation>
        <location evidence="1 6">Membrane</location>
        <topology evidence="1 6">Multi-pass membrane protein</topology>
    </subcellularLocation>
</comment>
<keyword evidence="8" id="KW-1185">Reference proteome</keyword>
<dbReference type="GO" id="GO:0005315">
    <property type="term" value="F:phosphate transmembrane transporter activity"/>
    <property type="evidence" value="ECO:0007669"/>
    <property type="project" value="InterPro"/>
</dbReference>
<dbReference type="STRING" id="742823.HMPREF9465_00051"/>
<evidence type="ECO:0000256" key="2">
    <source>
        <dbReference type="ARBA" id="ARBA00022448"/>
    </source>
</evidence>
<dbReference type="InterPro" id="IPR001204">
    <property type="entry name" value="Phos_transporter"/>
</dbReference>
<comment type="caution">
    <text evidence="7">The sequence shown here is derived from an EMBL/GenBank/DDBJ whole genome shotgun (WGS) entry which is preliminary data.</text>
</comment>
<feature type="transmembrane region" description="Helical" evidence="6">
    <location>
        <begin position="497"/>
        <end position="516"/>
    </location>
</feature>
<dbReference type="EMBL" id="ADMG01000002">
    <property type="protein sequence ID" value="EKB32368.1"/>
    <property type="molecule type" value="Genomic_DNA"/>
</dbReference>
<keyword evidence="4 6" id="KW-1133">Transmembrane helix</keyword>
<reference evidence="7 8" key="1">
    <citation type="submission" date="2012-05" db="EMBL/GenBank/DDBJ databases">
        <title>The Genome Sequence of Sutterella wadsworthensis 2_1_59BFAA.</title>
        <authorList>
            <consortium name="The Broad Institute Genome Sequencing Platform"/>
            <person name="Earl A."/>
            <person name="Ward D."/>
            <person name="Feldgarden M."/>
            <person name="Gevers D."/>
            <person name="Daigneault M."/>
            <person name="Strauss J."/>
            <person name="Allen-Vercoe E."/>
            <person name="Walker B."/>
            <person name="Young S.K."/>
            <person name="Zeng Q."/>
            <person name="Gargeya S."/>
            <person name="Fitzgerald M."/>
            <person name="Haas B."/>
            <person name="Abouelleil A."/>
            <person name="Alvarado L."/>
            <person name="Arachchi H.M."/>
            <person name="Berlin A.M."/>
            <person name="Chapman S.B."/>
            <person name="Goldberg J."/>
            <person name="Griggs A."/>
            <person name="Gujja S."/>
            <person name="Hansen M."/>
            <person name="Howarth C."/>
            <person name="Imamovic A."/>
            <person name="Larimer J."/>
            <person name="McCowen C."/>
            <person name="Montmayeur A."/>
            <person name="Murphy C."/>
            <person name="Neiman D."/>
            <person name="Pearson M."/>
            <person name="Priest M."/>
            <person name="Roberts A."/>
            <person name="Saif S."/>
            <person name="Shea T."/>
            <person name="Sisk P."/>
            <person name="Sykes S."/>
            <person name="Wortman J."/>
            <person name="Nusbaum C."/>
            <person name="Birren B."/>
        </authorList>
    </citation>
    <scope>NUCLEOTIDE SEQUENCE [LARGE SCALE GENOMIC DNA]</scope>
    <source>
        <strain evidence="7 8">2_1_59BFAA</strain>
    </source>
</reference>